<dbReference type="PANTHER" id="PTHR43390">
    <property type="entry name" value="SIGNAL PEPTIDASE I"/>
    <property type="match status" value="1"/>
</dbReference>
<evidence type="ECO:0000256" key="3">
    <source>
        <dbReference type="ARBA" id="ARBA00009370"/>
    </source>
</evidence>
<evidence type="ECO:0000256" key="8">
    <source>
        <dbReference type="RuleBase" id="RU362042"/>
    </source>
</evidence>
<dbReference type="InterPro" id="IPR019756">
    <property type="entry name" value="Pept_S26A_signal_pept_1_Ser-AS"/>
</dbReference>
<dbReference type="InterPro" id="IPR019757">
    <property type="entry name" value="Pept_S26A_signal_pept_1_Lys-AS"/>
</dbReference>
<protein>
    <recommendedName>
        <fullName evidence="4 7">Signal peptidase I</fullName>
        <ecNumber evidence="4 7">3.4.21.89</ecNumber>
    </recommendedName>
</protein>
<dbReference type="PANTHER" id="PTHR43390:SF1">
    <property type="entry name" value="CHLOROPLAST PROCESSING PEPTIDASE"/>
    <property type="match status" value="1"/>
</dbReference>
<dbReference type="PRINTS" id="PR00727">
    <property type="entry name" value="LEADERPTASE"/>
</dbReference>
<dbReference type="SUPFAM" id="SSF51306">
    <property type="entry name" value="LexA/Signal peptidase"/>
    <property type="match status" value="1"/>
</dbReference>
<feature type="transmembrane region" description="Helical" evidence="7">
    <location>
        <begin position="12"/>
        <end position="30"/>
    </location>
</feature>
<dbReference type="Gene3D" id="2.10.109.10">
    <property type="entry name" value="Umud Fragment, subunit A"/>
    <property type="match status" value="1"/>
</dbReference>
<keyword evidence="7" id="KW-0472">Membrane</keyword>
<dbReference type="EMBL" id="JBHSHL010000020">
    <property type="protein sequence ID" value="MFC4804611.1"/>
    <property type="molecule type" value="Genomic_DNA"/>
</dbReference>
<organism evidence="10 11">
    <name type="scientific">Filifactor villosus</name>
    <dbReference type="NCBI Taxonomy" id="29374"/>
    <lineage>
        <taxon>Bacteria</taxon>
        <taxon>Bacillati</taxon>
        <taxon>Bacillota</taxon>
        <taxon>Clostridia</taxon>
        <taxon>Peptostreptococcales</taxon>
        <taxon>Filifactoraceae</taxon>
        <taxon>Filifactor</taxon>
    </lineage>
</organism>
<keyword evidence="6 7" id="KW-0378">Hydrolase</keyword>
<evidence type="ECO:0000256" key="7">
    <source>
        <dbReference type="RuleBase" id="RU003993"/>
    </source>
</evidence>
<name>A0ABV9QMI7_9FIRM</name>
<keyword evidence="11" id="KW-1185">Reference proteome</keyword>
<keyword evidence="5 7" id="KW-0645">Protease</keyword>
<dbReference type="RefSeq" id="WP_379788123.1">
    <property type="nucleotide sequence ID" value="NZ_JBHSHL010000020.1"/>
</dbReference>
<evidence type="ECO:0000313" key="10">
    <source>
        <dbReference type="EMBL" id="MFC4804611.1"/>
    </source>
</evidence>
<reference evidence="11" key="1">
    <citation type="journal article" date="2019" name="Int. J. Syst. Evol. Microbiol.">
        <title>The Global Catalogue of Microorganisms (GCM) 10K type strain sequencing project: providing services to taxonomists for standard genome sequencing and annotation.</title>
        <authorList>
            <consortium name="The Broad Institute Genomics Platform"/>
            <consortium name="The Broad Institute Genome Sequencing Center for Infectious Disease"/>
            <person name="Wu L."/>
            <person name="Ma J."/>
        </authorList>
    </citation>
    <scope>NUCLEOTIDE SEQUENCE [LARGE SCALE GENOMIC DNA]</scope>
    <source>
        <strain evidence="11">CCUG 46385</strain>
    </source>
</reference>
<keyword evidence="7" id="KW-0812">Transmembrane</keyword>
<dbReference type="CDD" id="cd06530">
    <property type="entry name" value="S26_SPase_I"/>
    <property type="match status" value="1"/>
</dbReference>
<dbReference type="InterPro" id="IPR019758">
    <property type="entry name" value="Pept_S26A_signal_pept_1_CS"/>
</dbReference>
<evidence type="ECO:0000256" key="2">
    <source>
        <dbReference type="ARBA" id="ARBA00004401"/>
    </source>
</evidence>
<comment type="catalytic activity">
    <reaction evidence="1 7">
        <text>Cleavage of hydrophobic, N-terminal signal or leader sequences from secreted and periplasmic proteins.</text>
        <dbReference type="EC" id="3.4.21.89"/>
    </reaction>
</comment>
<evidence type="ECO:0000256" key="1">
    <source>
        <dbReference type="ARBA" id="ARBA00000677"/>
    </source>
</evidence>
<proteinExistence type="inferred from homology"/>
<dbReference type="EC" id="3.4.21.89" evidence="4 7"/>
<accession>A0ABV9QMI7</accession>
<dbReference type="PROSITE" id="PS00761">
    <property type="entry name" value="SPASE_I_3"/>
    <property type="match status" value="1"/>
</dbReference>
<dbReference type="NCBIfam" id="TIGR02227">
    <property type="entry name" value="sigpep_I_bact"/>
    <property type="match status" value="1"/>
</dbReference>
<dbReference type="GO" id="GO:0009003">
    <property type="term" value="F:signal peptidase activity"/>
    <property type="evidence" value="ECO:0007669"/>
    <property type="project" value="UniProtKB-EC"/>
</dbReference>
<evidence type="ECO:0000259" key="9">
    <source>
        <dbReference type="Pfam" id="PF10502"/>
    </source>
</evidence>
<comment type="subcellular location">
    <subcellularLocation>
        <location evidence="2">Cell membrane</location>
        <topology evidence="2">Single-pass type II membrane protein</topology>
    </subcellularLocation>
    <subcellularLocation>
        <location evidence="8">Membrane</location>
        <topology evidence="8">Single-pass type II membrane protein</topology>
    </subcellularLocation>
</comment>
<dbReference type="InterPro" id="IPR036286">
    <property type="entry name" value="LexA/Signal_pep-like_sf"/>
</dbReference>
<keyword evidence="7" id="KW-1133">Transmembrane helix</keyword>
<dbReference type="PROSITE" id="PS00501">
    <property type="entry name" value="SPASE_I_1"/>
    <property type="match status" value="1"/>
</dbReference>
<sequence>MSQNIKKELIEWIKVIVIAGILAVTITHFIKPTIVKGVSMYPTLQPNDYLIMNRVAYKNKPIEYLDVIVFESELLLDQSDPQRKKDLVKRVIGLPGDHISVKDGDVYRNDKKLEEPYIKDGVTDRDIEADVPEGHVFVMGDNRLNSSDSRDEDVGMVNEDVIIGKVIIRLFPFNKITTNFLN</sequence>
<dbReference type="InterPro" id="IPR000223">
    <property type="entry name" value="Pept_S26A_signal_pept_1"/>
</dbReference>
<gene>
    <name evidence="10" type="primary">lepB</name>
    <name evidence="10" type="ORF">ACFO4R_05890</name>
</gene>
<dbReference type="PROSITE" id="PS00760">
    <property type="entry name" value="SPASE_I_2"/>
    <property type="match status" value="1"/>
</dbReference>
<dbReference type="InterPro" id="IPR019533">
    <property type="entry name" value="Peptidase_S26"/>
</dbReference>
<evidence type="ECO:0000256" key="6">
    <source>
        <dbReference type="ARBA" id="ARBA00022801"/>
    </source>
</evidence>
<comment type="similarity">
    <text evidence="3 8">Belongs to the peptidase S26 family.</text>
</comment>
<comment type="caution">
    <text evidence="10">The sequence shown here is derived from an EMBL/GenBank/DDBJ whole genome shotgun (WGS) entry which is preliminary data.</text>
</comment>
<dbReference type="Proteomes" id="UP001595916">
    <property type="component" value="Unassembled WGS sequence"/>
</dbReference>
<feature type="domain" description="Peptidase S26" evidence="9">
    <location>
        <begin position="9"/>
        <end position="170"/>
    </location>
</feature>
<evidence type="ECO:0000313" key="11">
    <source>
        <dbReference type="Proteomes" id="UP001595916"/>
    </source>
</evidence>
<evidence type="ECO:0000256" key="4">
    <source>
        <dbReference type="ARBA" id="ARBA00013208"/>
    </source>
</evidence>
<evidence type="ECO:0000256" key="5">
    <source>
        <dbReference type="ARBA" id="ARBA00022670"/>
    </source>
</evidence>
<dbReference type="Pfam" id="PF10502">
    <property type="entry name" value="Peptidase_S26"/>
    <property type="match status" value="1"/>
</dbReference>